<dbReference type="RefSeq" id="WP_380226130.1">
    <property type="nucleotide sequence ID" value="NZ_JBHSOF010000017.1"/>
</dbReference>
<dbReference type="EMBL" id="JBHSOF010000017">
    <property type="protein sequence ID" value="MFC5664433.1"/>
    <property type="molecule type" value="Genomic_DNA"/>
</dbReference>
<protein>
    <recommendedName>
        <fullName evidence="1">AbiJ-NTD3 domain-containing protein</fullName>
    </recommendedName>
</protein>
<dbReference type="InterPro" id="IPR041427">
    <property type="entry name" value="AbiJ-NTD3"/>
</dbReference>
<evidence type="ECO:0000313" key="3">
    <source>
        <dbReference type="Proteomes" id="UP001595975"/>
    </source>
</evidence>
<feature type="domain" description="AbiJ-NTD3" evidence="1">
    <location>
        <begin position="147"/>
        <end position="311"/>
    </location>
</feature>
<name>A0ABW0X3T9_9ACTN</name>
<sequence length="515" mass="58432">MNRQFLVHQPTPYGEFGFARPGLDSGRVEQLRAASLYDVTDLDAAYELVRIARADLEALGTSGGELLDDDEIALLLGTLSVVLRRLNVSFNSPFHDFKSFRSYWKQQGMTGSHEARRRYVASLVDPVLAQLDTHHPHLVHDRPKSQRITDVTRRRLREHLPTNWWGTLDEVQFLNRLYDLDNLPSSDPKHASATQDIGHHCIADPYDWDADWFWTDPRFALADGDEYLLRFLAEMLHPEVRTDAKEVEQLQALINAILMHDGYELAETDSISGAPVFMPRPIGAGVPGTMKNLFFASNGPKPDFVLGDAINNDVLVVKNGEFCLQYDRPLPTSGLTWGGLIDWWRTQVSFPEDTADETVGKSLYRRLWASLHHDPKQPEAITPERLLFRTYCRHYPINETGAAYPALLPQVYLHLDPRTRSERGGKDSVLGRERMDFLLLLPGAERIVLEVDGKQHYAEGNVASPRLYSKMVAEDRALRLKGYQVYRFGGHELGQATAPTMLRDFFAAMVEPQGR</sequence>
<accession>A0ABW0X3T9</accession>
<evidence type="ECO:0000313" key="2">
    <source>
        <dbReference type="EMBL" id="MFC5664433.1"/>
    </source>
</evidence>
<gene>
    <name evidence="2" type="ORF">ACFP3U_15740</name>
</gene>
<comment type="caution">
    <text evidence="2">The sequence shown here is derived from an EMBL/GenBank/DDBJ whole genome shotgun (WGS) entry which is preliminary data.</text>
</comment>
<evidence type="ECO:0000259" key="1">
    <source>
        <dbReference type="Pfam" id="PF18860"/>
    </source>
</evidence>
<organism evidence="2 3">
    <name type="scientific">Kitasatospora misakiensis</name>
    <dbReference type="NCBI Taxonomy" id="67330"/>
    <lineage>
        <taxon>Bacteria</taxon>
        <taxon>Bacillati</taxon>
        <taxon>Actinomycetota</taxon>
        <taxon>Actinomycetes</taxon>
        <taxon>Kitasatosporales</taxon>
        <taxon>Streptomycetaceae</taxon>
        <taxon>Kitasatospora</taxon>
    </lineage>
</organism>
<dbReference type="Pfam" id="PF18860">
    <property type="entry name" value="AbiJ_NTD3"/>
    <property type="match status" value="1"/>
</dbReference>
<proteinExistence type="predicted"/>
<reference evidence="3" key="1">
    <citation type="journal article" date="2019" name="Int. J. Syst. Evol. Microbiol.">
        <title>The Global Catalogue of Microorganisms (GCM) 10K type strain sequencing project: providing services to taxonomists for standard genome sequencing and annotation.</title>
        <authorList>
            <consortium name="The Broad Institute Genomics Platform"/>
            <consortium name="The Broad Institute Genome Sequencing Center for Infectious Disease"/>
            <person name="Wu L."/>
            <person name="Ma J."/>
        </authorList>
    </citation>
    <scope>NUCLEOTIDE SEQUENCE [LARGE SCALE GENOMIC DNA]</scope>
    <source>
        <strain evidence="3">CGMCC 4.1437</strain>
    </source>
</reference>
<keyword evidence="3" id="KW-1185">Reference proteome</keyword>
<dbReference type="Proteomes" id="UP001595975">
    <property type="component" value="Unassembled WGS sequence"/>
</dbReference>